<keyword evidence="1" id="KW-0812">Transmembrane</keyword>
<keyword evidence="3" id="KW-1185">Reference proteome</keyword>
<accession>A0ABQ2QCY2</accession>
<dbReference type="EMBL" id="BMQV01000070">
    <property type="protein sequence ID" value="GGP69886.1"/>
    <property type="molecule type" value="Genomic_DNA"/>
</dbReference>
<gene>
    <name evidence="2" type="ORF">GCM10009409_38260</name>
</gene>
<reference evidence="3" key="1">
    <citation type="journal article" date="2019" name="Int. J. Syst. Evol. Microbiol.">
        <title>The Global Catalogue of Microorganisms (GCM) 10K type strain sequencing project: providing services to taxonomists for standard genome sequencing and annotation.</title>
        <authorList>
            <consortium name="The Broad Institute Genomics Platform"/>
            <consortium name="The Broad Institute Genome Sequencing Center for Infectious Disease"/>
            <person name="Wu L."/>
            <person name="Ma J."/>
        </authorList>
    </citation>
    <scope>NUCLEOTIDE SEQUENCE [LARGE SCALE GENOMIC DNA]</scope>
    <source>
        <strain evidence="3">JCM 32304</strain>
    </source>
</reference>
<proteinExistence type="predicted"/>
<feature type="transmembrane region" description="Helical" evidence="1">
    <location>
        <begin position="115"/>
        <end position="136"/>
    </location>
</feature>
<comment type="caution">
    <text evidence="2">The sequence shown here is derived from an EMBL/GenBank/DDBJ whole genome shotgun (WGS) entry which is preliminary data.</text>
</comment>
<evidence type="ECO:0000256" key="1">
    <source>
        <dbReference type="SAM" id="Phobius"/>
    </source>
</evidence>
<evidence type="ECO:0000313" key="3">
    <source>
        <dbReference type="Proteomes" id="UP000654367"/>
    </source>
</evidence>
<keyword evidence="1" id="KW-1133">Transmembrane helix</keyword>
<feature type="transmembrane region" description="Helical" evidence="1">
    <location>
        <begin position="81"/>
        <end position="103"/>
    </location>
</feature>
<evidence type="ECO:0000313" key="2">
    <source>
        <dbReference type="EMBL" id="GGP69886.1"/>
    </source>
</evidence>
<dbReference type="RefSeq" id="WP_188923221.1">
    <property type="nucleotide sequence ID" value="NZ_BMQV01000070.1"/>
</dbReference>
<feature type="transmembrane region" description="Helical" evidence="1">
    <location>
        <begin position="53"/>
        <end position="74"/>
    </location>
</feature>
<name>A0ABQ2QCY2_9GAMM</name>
<feature type="transmembrane region" description="Helical" evidence="1">
    <location>
        <begin position="12"/>
        <end position="33"/>
    </location>
</feature>
<keyword evidence="1" id="KW-0472">Membrane</keyword>
<evidence type="ECO:0008006" key="4">
    <source>
        <dbReference type="Google" id="ProtNLM"/>
    </source>
</evidence>
<dbReference type="Proteomes" id="UP000654367">
    <property type="component" value="Unassembled WGS sequence"/>
</dbReference>
<organism evidence="2 3">
    <name type="scientific">Shewanella saliphila</name>
    <dbReference type="NCBI Taxonomy" id="2282698"/>
    <lineage>
        <taxon>Bacteria</taxon>
        <taxon>Pseudomonadati</taxon>
        <taxon>Pseudomonadota</taxon>
        <taxon>Gammaproteobacteria</taxon>
        <taxon>Alteromonadales</taxon>
        <taxon>Shewanellaceae</taxon>
        <taxon>Shewanella</taxon>
    </lineage>
</organism>
<protein>
    <recommendedName>
        <fullName evidence="4">DUF4345 domain-containing protein</fullName>
    </recommendedName>
</protein>
<sequence>MNNNVSYKIPLWVNILQGLLIAIMLQQTFIFFFDHQAIAASGINVGTDSPNLNMLYEFGARTLTMALVSIIVLITQNPRYFLVILLMNIIREGLETIVDPMFPLANAPASPTGDLIIHIAIVAIEIWAFIIVYKIVKHMDGAEKGVAS</sequence>